<accession>A0ABQ5HEI8</accession>
<dbReference type="Proteomes" id="UP001151760">
    <property type="component" value="Unassembled WGS sequence"/>
</dbReference>
<sequence>MDDPNITMKEYIKLEVEEARRFPAYIVYEMLALEDKPGSMTISHRTHDSDNDKVEFNISLNDIIVEPSDGVIDVKIDTHFHEFDENCEASHDILGTLSISSSFANHCSCNTILLD</sequence>
<proteinExistence type="predicted"/>
<comment type="caution">
    <text evidence="1">The sequence shown here is derived from an EMBL/GenBank/DDBJ whole genome shotgun (WGS) entry which is preliminary data.</text>
</comment>
<organism evidence="1 2">
    <name type="scientific">Tanacetum coccineum</name>
    <dbReference type="NCBI Taxonomy" id="301880"/>
    <lineage>
        <taxon>Eukaryota</taxon>
        <taxon>Viridiplantae</taxon>
        <taxon>Streptophyta</taxon>
        <taxon>Embryophyta</taxon>
        <taxon>Tracheophyta</taxon>
        <taxon>Spermatophyta</taxon>
        <taxon>Magnoliopsida</taxon>
        <taxon>eudicotyledons</taxon>
        <taxon>Gunneridae</taxon>
        <taxon>Pentapetalae</taxon>
        <taxon>asterids</taxon>
        <taxon>campanulids</taxon>
        <taxon>Asterales</taxon>
        <taxon>Asteraceae</taxon>
        <taxon>Asteroideae</taxon>
        <taxon>Anthemideae</taxon>
        <taxon>Anthemidinae</taxon>
        <taxon>Tanacetum</taxon>
    </lineage>
</organism>
<evidence type="ECO:0000313" key="2">
    <source>
        <dbReference type="Proteomes" id="UP001151760"/>
    </source>
</evidence>
<name>A0ABQ5HEI8_9ASTR</name>
<keyword evidence="2" id="KW-1185">Reference proteome</keyword>
<reference evidence="1" key="2">
    <citation type="submission" date="2022-01" db="EMBL/GenBank/DDBJ databases">
        <authorList>
            <person name="Yamashiro T."/>
            <person name="Shiraishi A."/>
            <person name="Satake H."/>
            <person name="Nakayama K."/>
        </authorList>
    </citation>
    <scope>NUCLEOTIDE SEQUENCE</scope>
</reference>
<reference evidence="1" key="1">
    <citation type="journal article" date="2022" name="Int. J. Mol. Sci.">
        <title>Draft Genome of Tanacetum Coccineum: Genomic Comparison of Closely Related Tanacetum-Family Plants.</title>
        <authorList>
            <person name="Yamashiro T."/>
            <person name="Shiraishi A."/>
            <person name="Nakayama K."/>
            <person name="Satake H."/>
        </authorList>
    </citation>
    <scope>NUCLEOTIDE SEQUENCE</scope>
</reference>
<dbReference type="EMBL" id="BQNB010019471">
    <property type="protein sequence ID" value="GJT85657.1"/>
    <property type="molecule type" value="Genomic_DNA"/>
</dbReference>
<evidence type="ECO:0000313" key="1">
    <source>
        <dbReference type="EMBL" id="GJT85657.1"/>
    </source>
</evidence>
<protein>
    <submittedName>
        <fullName evidence="1">Uncharacterized protein</fullName>
    </submittedName>
</protein>
<gene>
    <name evidence="1" type="ORF">Tco_1067374</name>
</gene>